<dbReference type="InterPro" id="IPR001638">
    <property type="entry name" value="Solute-binding_3/MltF_N"/>
</dbReference>
<dbReference type="Gene3D" id="3.40.190.10">
    <property type="entry name" value="Periplasmic binding protein-like II"/>
    <property type="match status" value="2"/>
</dbReference>
<gene>
    <name evidence="5" type="ORF">CBP51_02715</name>
</gene>
<dbReference type="PANTHER" id="PTHR35936:SF25">
    <property type="entry name" value="ABC TRANSPORTER SUBSTRATE-BINDING PROTEIN"/>
    <property type="match status" value="1"/>
</dbReference>
<protein>
    <submittedName>
        <fullName evidence="5">ABC transporter substrate-binding protein</fullName>
    </submittedName>
</protein>
<reference evidence="6" key="1">
    <citation type="submission" date="2017-05" db="EMBL/GenBank/DDBJ databases">
        <authorList>
            <person name="Barney B.M."/>
        </authorList>
    </citation>
    <scope>NUCLEOTIDE SEQUENCE [LARGE SCALE GENOMIC DNA]</scope>
    <source>
        <strain evidence="6">PSBB022</strain>
    </source>
</reference>
<dbReference type="SUPFAM" id="SSF53850">
    <property type="entry name" value="Periplasmic binding protein-like II"/>
    <property type="match status" value="1"/>
</dbReference>
<comment type="similarity">
    <text evidence="1">Belongs to the bacterial solute-binding protein 3 family.</text>
</comment>
<dbReference type="RefSeq" id="WP_094983743.1">
    <property type="nucleotide sequence ID" value="NZ_NHNI01000001.1"/>
</dbReference>
<feature type="signal peptide" evidence="3">
    <location>
        <begin position="1"/>
        <end position="23"/>
    </location>
</feature>
<feature type="domain" description="Solute-binding protein family 3/N-terminal" evidence="4">
    <location>
        <begin position="43"/>
        <end position="266"/>
    </location>
</feature>
<accession>A0A266Q9C1</accession>
<dbReference type="EMBL" id="NHNI01000001">
    <property type="protein sequence ID" value="OZY85961.1"/>
    <property type="molecule type" value="Genomic_DNA"/>
</dbReference>
<dbReference type="SMART" id="SM00062">
    <property type="entry name" value="PBPb"/>
    <property type="match status" value="1"/>
</dbReference>
<evidence type="ECO:0000256" key="3">
    <source>
        <dbReference type="SAM" id="SignalP"/>
    </source>
</evidence>
<organism evidence="5 6">
    <name type="scientific">Cellvibrio mixtus</name>
    <dbReference type="NCBI Taxonomy" id="39650"/>
    <lineage>
        <taxon>Bacteria</taxon>
        <taxon>Pseudomonadati</taxon>
        <taxon>Pseudomonadota</taxon>
        <taxon>Gammaproteobacteria</taxon>
        <taxon>Cellvibrionales</taxon>
        <taxon>Cellvibrionaceae</taxon>
        <taxon>Cellvibrio</taxon>
    </lineage>
</organism>
<dbReference type="AlphaFoldDB" id="A0A266Q9C1"/>
<sequence>MSKSPCYVFLLLCFWALPLTVTAQPATPEHSATPTLNNSDLVNVRLGAENSWPPYSDEEGQGISTELIKAAFAKSGVVPSFQTLPYARVLHDLDSGKIDGGFNVNRQSTTEAKYIFGDVPLFTVEAYWFFLPGTHPGVKSFQDIPNKFRVGVIRDYEYGDEYENHRHRFNEIKVSQQSQIIRMLKQGRIDAGIMFEHEAEFNMRKMQLKSSLFDKRFLNHRGDVYVAFSHKSPRARWMAQQLDKGLLELMQTGEYETLIGDVLNNKQQPTERTTH</sequence>
<keyword evidence="2 3" id="KW-0732">Signal</keyword>
<evidence type="ECO:0000256" key="1">
    <source>
        <dbReference type="ARBA" id="ARBA00010333"/>
    </source>
</evidence>
<proteinExistence type="inferred from homology"/>
<evidence type="ECO:0000313" key="5">
    <source>
        <dbReference type="EMBL" id="OZY85961.1"/>
    </source>
</evidence>
<comment type="caution">
    <text evidence="5">The sequence shown here is derived from an EMBL/GenBank/DDBJ whole genome shotgun (WGS) entry which is preliminary data.</text>
</comment>
<evidence type="ECO:0000259" key="4">
    <source>
        <dbReference type="SMART" id="SM00062"/>
    </source>
</evidence>
<name>A0A266Q9C1_9GAMM</name>
<feature type="chain" id="PRO_5012130799" evidence="3">
    <location>
        <begin position="24"/>
        <end position="275"/>
    </location>
</feature>
<dbReference type="Proteomes" id="UP000216101">
    <property type="component" value="Unassembled WGS sequence"/>
</dbReference>
<evidence type="ECO:0000256" key="2">
    <source>
        <dbReference type="ARBA" id="ARBA00022729"/>
    </source>
</evidence>
<evidence type="ECO:0000313" key="6">
    <source>
        <dbReference type="Proteomes" id="UP000216101"/>
    </source>
</evidence>
<dbReference type="PANTHER" id="PTHR35936">
    <property type="entry name" value="MEMBRANE-BOUND LYTIC MUREIN TRANSGLYCOSYLASE F"/>
    <property type="match status" value="1"/>
</dbReference>
<keyword evidence="6" id="KW-1185">Reference proteome</keyword>